<evidence type="ECO:0000256" key="3">
    <source>
        <dbReference type="ARBA" id="ARBA00022553"/>
    </source>
</evidence>
<keyword evidence="7" id="KW-0812">Transmembrane</keyword>
<dbReference type="SUPFAM" id="SSF55874">
    <property type="entry name" value="ATPase domain of HSP90 chaperone/DNA topoisomerase II/histidine kinase"/>
    <property type="match status" value="1"/>
</dbReference>
<keyword evidence="5" id="KW-0418">Kinase</keyword>
<dbReference type="InterPro" id="IPR036890">
    <property type="entry name" value="HATPase_C_sf"/>
</dbReference>
<dbReference type="PRINTS" id="PR00344">
    <property type="entry name" value="BCTRLSENSOR"/>
</dbReference>
<comment type="caution">
    <text evidence="11">The sequence shown here is derived from an EMBL/GenBank/DDBJ whole genome shotgun (WGS) entry which is preliminary data.</text>
</comment>
<dbReference type="PROSITE" id="PS50113">
    <property type="entry name" value="PAC"/>
    <property type="match status" value="1"/>
</dbReference>
<feature type="transmembrane region" description="Helical" evidence="7">
    <location>
        <begin position="154"/>
        <end position="176"/>
    </location>
</feature>
<protein>
    <recommendedName>
        <fullName evidence="2">histidine kinase</fullName>
        <ecNumber evidence="2">2.7.13.3</ecNumber>
    </recommendedName>
</protein>
<feature type="domain" description="Histidine kinase" evidence="8">
    <location>
        <begin position="499"/>
        <end position="691"/>
    </location>
</feature>
<keyword evidence="4" id="KW-0808">Transferase</keyword>
<dbReference type="InterPro" id="IPR013656">
    <property type="entry name" value="PAS_4"/>
</dbReference>
<dbReference type="GO" id="GO:0004673">
    <property type="term" value="F:protein histidine kinase activity"/>
    <property type="evidence" value="ECO:0007669"/>
    <property type="project" value="UniProtKB-EC"/>
</dbReference>
<dbReference type="EC" id="2.7.13.3" evidence="2"/>
<keyword evidence="7" id="KW-0472">Membrane</keyword>
<dbReference type="InterPro" id="IPR005467">
    <property type="entry name" value="His_kinase_dom"/>
</dbReference>
<dbReference type="SUPFAM" id="SSF55785">
    <property type="entry name" value="PYP-like sensor domain (PAS domain)"/>
    <property type="match status" value="2"/>
</dbReference>
<keyword evidence="7" id="KW-1133">Transmembrane helix</keyword>
<dbReference type="SMART" id="SM00091">
    <property type="entry name" value="PAS"/>
    <property type="match status" value="2"/>
</dbReference>
<dbReference type="NCBIfam" id="TIGR00229">
    <property type="entry name" value="sensory_box"/>
    <property type="match status" value="1"/>
</dbReference>
<evidence type="ECO:0000256" key="1">
    <source>
        <dbReference type="ARBA" id="ARBA00000085"/>
    </source>
</evidence>
<name>A0A830EPF4_9EURY</name>
<evidence type="ECO:0000256" key="5">
    <source>
        <dbReference type="ARBA" id="ARBA00022777"/>
    </source>
</evidence>
<dbReference type="Proteomes" id="UP000653099">
    <property type="component" value="Unassembled WGS sequence"/>
</dbReference>
<keyword evidence="3" id="KW-0597">Phosphoprotein</keyword>
<evidence type="ECO:0000256" key="6">
    <source>
        <dbReference type="SAM" id="Coils"/>
    </source>
</evidence>
<reference evidence="11" key="1">
    <citation type="journal article" date="2014" name="Int. J. Syst. Evol. Microbiol.">
        <title>Complete genome sequence of Corynebacterium casei LMG S-19264T (=DSM 44701T), isolated from a smear-ripened cheese.</title>
        <authorList>
            <consortium name="US DOE Joint Genome Institute (JGI-PGF)"/>
            <person name="Walter F."/>
            <person name="Albersmeier A."/>
            <person name="Kalinowski J."/>
            <person name="Ruckert C."/>
        </authorList>
    </citation>
    <scope>NUCLEOTIDE SEQUENCE</scope>
    <source>
        <strain evidence="11">JCM 14359</strain>
    </source>
</reference>
<dbReference type="Pfam" id="PF13188">
    <property type="entry name" value="PAS_8"/>
    <property type="match status" value="1"/>
</dbReference>
<dbReference type="InterPro" id="IPR003594">
    <property type="entry name" value="HATPase_dom"/>
</dbReference>
<accession>A0A830EPF4</accession>
<dbReference type="InterPro" id="IPR000700">
    <property type="entry name" value="PAS-assoc_C"/>
</dbReference>
<sequence length="739" mass="81066">MGLAEFGSMAIAGLVTSHVGAAVLSLGLCVYVGRNYWHQSLGRAFVGMVGMTTIWMVASIARVFTTSLDAFLAVSVVKYVGISMLAPSLLVFALLYDGRDYLLTRRRLAALLVIPVASLPVVATTQLHELFYTAYETRSLASMSVISIVEVGPLYWLFVVYSWTIFAVASALLVYAGFRRSRFYRSQLVFVLLGVLAAWVANFAYVFFNWPHVAVDPTPFGLALSNVLLALGVFSSDLVDISPAARYAVLDTIEDGVVVLDHDDRVVDVNHAARPLMESNGTIGEPVTEVFPQKITGSETGGASTVELTVDSRRRFYRRRRLPIGSKGSRGSVIVLTDVTAETESQQQAEQARGRLRQAIDLIPDPIFAKDLDDEVLLSNEANATLHGMKPAEIEGKRERDIEPEVGNIDDFDKYRQRELAAVNTGGPLTSEEELMGPDGETKIFKTTRIPFETAGDDESAVLGYARDVTDLKEYEQELEATKERLERTNEELETLNRVLRHDIGNDAIVIGRLAQKLEQHVDEDGQEHLDALLDRGEHIGEMTNNLRNLMQATLDEQSELEPVRLDTILEAEIESMSASHENASVTVDGDIPRVSVRADRMLSSVFQNLLRNAIQHNDKAVPEVTVAAHAHKEVVIVEVADNGPGVPDDSKDDIFGKGERGLQSKGTGIGLYLVTKLLNRYGGTVHVRDRVLYNATDNCGIDDDGRLCLAAGASATEQGEPDGSVFVVELPKIEWPPV</sequence>
<evidence type="ECO:0000256" key="7">
    <source>
        <dbReference type="SAM" id="Phobius"/>
    </source>
</evidence>
<dbReference type="EMBL" id="BMOC01000001">
    <property type="protein sequence ID" value="GGI97155.1"/>
    <property type="molecule type" value="Genomic_DNA"/>
</dbReference>
<dbReference type="Gene3D" id="3.30.565.10">
    <property type="entry name" value="Histidine kinase-like ATPase, C-terminal domain"/>
    <property type="match status" value="1"/>
</dbReference>
<organism evidence="11 12">
    <name type="scientific">Halobellus salinus</name>
    <dbReference type="NCBI Taxonomy" id="931585"/>
    <lineage>
        <taxon>Archaea</taxon>
        <taxon>Methanobacteriati</taxon>
        <taxon>Methanobacteriota</taxon>
        <taxon>Stenosarchaea group</taxon>
        <taxon>Halobacteria</taxon>
        <taxon>Halobacteriales</taxon>
        <taxon>Haloferacaceae</taxon>
        <taxon>Halobellus</taxon>
    </lineage>
</organism>
<evidence type="ECO:0000313" key="11">
    <source>
        <dbReference type="EMBL" id="GGI97155.1"/>
    </source>
</evidence>
<dbReference type="InterPro" id="IPR035965">
    <property type="entry name" value="PAS-like_dom_sf"/>
</dbReference>
<reference evidence="11" key="2">
    <citation type="submission" date="2020-09" db="EMBL/GenBank/DDBJ databases">
        <authorList>
            <person name="Sun Q."/>
            <person name="Ohkuma M."/>
        </authorList>
    </citation>
    <scope>NUCLEOTIDE SEQUENCE</scope>
    <source>
        <strain evidence="11">JCM 14359</strain>
    </source>
</reference>
<dbReference type="Pfam" id="PF08448">
    <property type="entry name" value="PAS_4"/>
    <property type="match status" value="1"/>
</dbReference>
<feature type="coiled-coil region" evidence="6">
    <location>
        <begin position="465"/>
        <end position="503"/>
    </location>
</feature>
<dbReference type="InterPro" id="IPR052162">
    <property type="entry name" value="Sensor_kinase/Photoreceptor"/>
</dbReference>
<feature type="transmembrane region" description="Helical" evidence="7">
    <location>
        <begin position="188"/>
        <end position="208"/>
    </location>
</feature>
<evidence type="ECO:0000259" key="8">
    <source>
        <dbReference type="PROSITE" id="PS50109"/>
    </source>
</evidence>
<dbReference type="CDD" id="cd00130">
    <property type="entry name" value="PAS"/>
    <property type="match status" value="1"/>
</dbReference>
<dbReference type="InterPro" id="IPR000014">
    <property type="entry name" value="PAS"/>
</dbReference>
<feature type="domain" description="PAC" evidence="10">
    <location>
        <begin position="429"/>
        <end position="481"/>
    </location>
</feature>
<proteinExistence type="predicted"/>
<keyword evidence="12" id="KW-1185">Reference proteome</keyword>
<feature type="transmembrane region" description="Helical" evidence="7">
    <location>
        <begin position="108"/>
        <end position="134"/>
    </location>
</feature>
<dbReference type="OrthoDB" id="3369at2157"/>
<evidence type="ECO:0000256" key="4">
    <source>
        <dbReference type="ARBA" id="ARBA00022679"/>
    </source>
</evidence>
<dbReference type="PROSITE" id="PS50109">
    <property type="entry name" value="HIS_KIN"/>
    <property type="match status" value="1"/>
</dbReference>
<dbReference type="PROSITE" id="PS50112">
    <property type="entry name" value="PAS"/>
    <property type="match status" value="1"/>
</dbReference>
<dbReference type="PANTHER" id="PTHR43304:SF1">
    <property type="entry name" value="PAC DOMAIN-CONTAINING PROTEIN"/>
    <property type="match status" value="1"/>
</dbReference>
<feature type="domain" description="PAS" evidence="9">
    <location>
        <begin position="352"/>
        <end position="397"/>
    </location>
</feature>
<dbReference type="Pfam" id="PF16927">
    <property type="entry name" value="HisKA_7TM"/>
    <property type="match status" value="1"/>
</dbReference>
<dbReference type="SMART" id="SM00387">
    <property type="entry name" value="HATPase_c"/>
    <property type="match status" value="1"/>
</dbReference>
<feature type="transmembrane region" description="Helical" evidence="7">
    <location>
        <begin position="44"/>
        <end position="64"/>
    </location>
</feature>
<feature type="transmembrane region" description="Helical" evidence="7">
    <location>
        <begin position="6"/>
        <end position="32"/>
    </location>
</feature>
<evidence type="ECO:0000259" key="10">
    <source>
        <dbReference type="PROSITE" id="PS50113"/>
    </source>
</evidence>
<gene>
    <name evidence="11" type="ORF">GCM10008995_03910</name>
</gene>
<dbReference type="Gene3D" id="3.30.450.20">
    <property type="entry name" value="PAS domain"/>
    <property type="match status" value="2"/>
</dbReference>
<comment type="catalytic activity">
    <reaction evidence="1">
        <text>ATP + protein L-histidine = ADP + protein N-phospho-L-histidine.</text>
        <dbReference type="EC" id="2.7.13.3"/>
    </reaction>
</comment>
<feature type="transmembrane region" description="Helical" evidence="7">
    <location>
        <begin position="70"/>
        <end position="96"/>
    </location>
</feature>
<dbReference type="CDD" id="cd14686">
    <property type="entry name" value="bZIP"/>
    <property type="match status" value="1"/>
</dbReference>
<evidence type="ECO:0000259" key="9">
    <source>
        <dbReference type="PROSITE" id="PS50112"/>
    </source>
</evidence>
<evidence type="ECO:0000256" key="2">
    <source>
        <dbReference type="ARBA" id="ARBA00012438"/>
    </source>
</evidence>
<dbReference type="PANTHER" id="PTHR43304">
    <property type="entry name" value="PHYTOCHROME-LIKE PROTEIN CPH1"/>
    <property type="match status" value="1"/>
</dbReference>
<dbReference type="Pfam" id="PF02518">
    <property type="entry name" value="HATPase_c"/>
    <property type="match status" value="1"/>
</dbReference>
<dbReference type="AlphaFoldDB" id="A0A830EPF4"/>
<dbReference type="InterPro" id="IPR031621">
    <property type="entry name" value="HisKA_7TM"/>
</dbReference>
<evidence type="ECO:0000313" key="12">
    <source>
        <dbReference type="Proteomes" id="UP000653099"/>
    </source>
</evidence>
<dbReference type="InterPro" id="IPR004358">
    <property type="entry name" value="Sig_transdc_His_kin-like_C"/>
</dbReference>
<keyword evidence="6" id="KW-0175">Coiled coil</keyword>
<dbReference type="RefSeq" id="WP_188785687.1">
    <property type="nucleotide sequence ID" value="NZ_BMOC01000001.1"/>
</dbReference>